<dbReference type="EMBL" id="DYVX01000066">
    <property type="protein sequence ID" value="HJF92342.1"/>
    <property type="molecule type" value="Genomic_DNA"/>
</dbReference>
<evidence type="ECO:0000259" key="2">
    <source>
        <dbReference type="Pfam" id="PF11412"/>
    </source>
</evidence>
<evidence type="ECO:0000313" key="3">
    <source>
        <dbReference type="EMBL" id="HJF92342.1"/>
    </source>
</evidence>
<dbReference type="InterPro" id="IPR028250">
    <property type="entry name" value="DsbDN"/>
</dbReference>
<dbReference type="Pfam" id="PF11412">
    <property type="entry name" value="DsbD_N"/>
    <property type="match status" value="1"/>
</dbReference>
<dbReference type="RefSeq" id="WP_276827884.1">
    <property type="nucleotide sequence ID" value="NZ_DYVX01000066.1"/>
</dbReference>
<reference evidence="3" key="1">
    <citation type="journal article" date="2021" name="PeerJ">
        <title>Extensive microbial diversity within the chicken gut microbiome revealed by metagenomics and culture.</title>
        <authorList>
            <person name="Gilroy R."/>
            <person name="Ravi A."/>
            <person name="Getino M."/>
            <person name="Pursley I."/>
            <person name="Horton D.L."/>
            <person name="Alikhan N.F."/>
            <person name="Baker D."/>
            <person name="Gharbi K."/>
            <person name="Hall N."/>
            <person name="Watson M."/>
            <person name="Adriaenssens E.M."/>
            <person name="Foster-Nyarko E."/>
            <person name="Jarju S."/>
            <person name="Secka A."/>
            <person name="Antonio M."/>
            <person name="Oren A."/>
            <person name="Chaudhuri R.R."/>
            <person name="La Ragione R."/>
            <person name="Hildebrand F."/>
            <person name="Pallen M.J."/>
        </authorList>
    </citation>
    <scope>NUCLEOTIDE SEQUENCE</scope>
    <source>
        <strain evidence="3">CHK55-1828</strain>
    </source>
</reference>
<proteinExistence type="predicted"/>
<organism evidence="3 4">
    <name type="scientific">Mediterranea massiliensis</name>
    <dbReference type="NCBI Taxonomy" id="1841865"/>
    <lineage>
        <taxon>Bacteria</taxon>
        <taxon>Pseudomonadati</taxon>
        <taxon>Bacteroidota</taxon>
        <taxon>Bacteroidia</taxon>
        <taxon>Bacteroidales</taxon>
        <taxon>Bacteroidaceae</taxon>
        <taxon>Mediterranea</taxon>
    </lineage>
</organism>
<comment type="caution">
    <text evidence="3">The sequence shown here is derived from an EMBL/GenBank/DDBJ whole genome shotgun (WGS) entry which is preliminary data.</text>
</comment>
<feature type="domain" description="Thiol:disulfide interchange protein DsbD N-terminal" evidence="2">
    <location>
        <begin position="535"/>
        <end position="642"/>
    </location>
</feature>
<sequence length="645" mass="72394">MKRIILSALLCVFAMQCVLAQGKQPVSVLYVGGSPELDVVGGVEVDSATLARSAQARMASFAKFLKSRFRKVKVIDAKEYLPSMSDAYDVTVFDGRPRPIRPEVREFDAQGRITKYEPVAYLPDDFDRAALCIANASEDIGRSIGTKCDWFCLCLDADALGWKKDHPIFQGPFKVKIQPEMKPTPPMAFEYAEMDGYTLPAETEMWTVQTKSYTTDRSYRIGMVSRPEGFLDSPEAEVISSGACAKSIDAVAIGRHGNFFHWGFSASPDYLTEAGKAALANAIVYISKFSGQHIIARKLDETIATRKSVDRSKFSASRKAWQESNEAHRRFYQSVDSVKKVALAKQEQGQELDATEKIYLSMDSRQPKEPTYAEYMKQRFPALYHVFGDDATEYQRYFDKNRDWFHPTAEGYDLDIDEDVRTLGIANNDKHLLDSCITMLEKGVEPELATRVLHRYTLCRFAAPAEWRDWYDTYRDKLFFTEAGGWLWLVDTQDRSVPGNDYSVLKAAGQDEAKKPALAQDTDEKNPVALSMDVETLADGSRELVVRMKVHAGYHTYAQVSEEDPFLPTELEFSLPEGCKLEGDLITPAFTQLGATKTTIYTGDCLFRQKISGTGKGEVKCTVSYQCCDNSICFPPAKKTLTAQL</sequence>
<evidence type="ECO:0000313" key="4">
    <source>
        <dbReference type="Proteomes" id="UP000717835"/>
    </source>
</evidence>
<gene>
    <name evidence="3" type="ORF">K8W02_08165</name>
</gene>
<reference evidence="3" key="2">
    <citation type="submission" date="2021-09" db="EMBL/GenBank/DDBJ databases">
        <authorList>
            <person name="Gilroy R."/>
        </authorList>
    </citation>
    <scope>NUCLEOTIDE SEQUENCE</scope>
    <source>
        <strain evidence="3">CHK55-1828</strain>
    </source>
</reference>
<dbReference type="Proteomes" id="UP000717835">
    <property type="component" value="Unassembled WGS sequence"/>
</dbReference>
<dbReference type="AlphaFoldDB" id="A0A921HXX6"/>
<accession>A0A921HXX6</accession>
<protein>
    <submittedName>
        <fullName evidence="3">Protein-disulfide reductase DsbD N-terminal domain-containing protein</fullName>
    </submittedName>
</protein>
<dbReference type="InterPro" id="IPR036929">
    <property type="entry name" value="DsbDN_sf"/>
</dbReference>
<name>A0A921HXX6_9BACT</name>
<keyword evidence="1" id="KW-0732">Signal</keyword>
<evidence type="ECO:0000256" key="1">
    <source>
        <dbReference type="SAM" id="SignalP"/>
    </source>
</evidence>
<feature type="chain" id="PRO_5037549319" evidence="1">
    <location>
        <begin position="21"/>
        <end position="645"/>
    </location>
</feature>
<feature type="signal peptide" evidence="1">
    <location>
        <begin position="1"/>
        <end position="20"/>
    </location>
</feature>
<dbReference type="Gene3D" id="2.60.40.1250">
    <property type="entry name" value="Thiol:disulfide interchange protein DsbD, N-terminal domain"/>
    <property type="match status" value="1"/>
</dbReference>